<proteinExistence type="predicted"/>
<dbReference type="RefSeq" id="WP_345587238.1">
    <property type="nucleotide sequence ID" value="NZ_BAABJG010000006.1"/>
</dbReference>
<comment type="caution">
    <text evidence="1">The sequence shown here is derived from an EMBL/GenBank/DDBJ whole genome shotgun (WGS) entry which is preliminary data.</text>
</comment>
<evidence type="ECO:0000313" key="2">
    <source>
        <dbReference type="Proteomes" id="UP001597180"/>
    </source>
</evidence>
<keyword evidence="2" id="KW-1185">Reference proteome</keyword>
<dbReference type="Proteomes" id="UP001597180">
    <property type="component" value="Unassembled WGS sequence"/>
</dbReference>
<evidence type="ECO:0000313" key="1">
    <source>
        <dbReference type="EMBL" id="MFD1220647.1"/>
    </source>
</evidence>
<sequence length="569" mass="63335">MRTKWKQTLLMVITLFSLLLPSASYLAIAEEGLPITKEYSLNSSVKAAVKSILNEQVAEGTRIGAVVRLTNDGSRLTRVPDYDVRVKTEDGVLYTLRPSADNVIAIQPKETVELSYMIVIDREDAFSLAEISWVDVDEFVSPRSEQTIVSIPISSIEWRGDTAVFSDSLAKRPWEESFTVPVLSTSLEYKPVNLSEQNTPQGPRTILGLLATNHSDKKKAIPDFRINGKSDKKVFAGVRLEKDPIMLGPGEQQYIHYAIPAGKKDELSGLTVLTPESFATDDKTKIEYAIGQFDLSLPNEAEANAGDQPKIYVWNSPIEFDPLNRVIQPEISVSMTSLQMNESVGGGFKAAVAKFKLTNRSDRPMPVPKFQAQLMGVDGTKYTGTRQNAVVETLTPNVSYVMYYSFVLPSTEKGDQLVMEILDSETVAPYSIPIATFKTMVKPEKSEDASLSFYPFQIKINSWKAEVFYGAARESFPYSYKLSIDMEVNLQEQVVVDQSFPKMKVELVDDKGKVIGSKTLSFNGENHVGTGTQTMNMDSVLYEFSNSLRIYETVDTPYGQAERLIATLQ</sequence>
<name>A0ABW3UI10_9BACL</name>
<organism evidence="1 2">
    <name type="scientific">Paenibacillus vulneris</name>
    <dbReference type="NCBI Taxonomy" id="1133364"/>
    <lineage>
        <taxon>Bacteria</taxon>
        <taxon>Bacillati</taxon>
        <taxon>Bacillota</taxon>
        <taxon>Bacilli</taxon>
        <taxon>Bacillales</taxon>
        <taxon>Paenibacillaceae</taxon>
        <taxon>Paenibacillus</taxon>
    </lineage>
</organism>
<accession>A0ABW3UI10</accession>
<dbReference type="EMBL" id="JBHTLU010000013">
    <property type="protein sequence ID" value="MFD1220647.1"/>
    <property type="molecule type" value="Genomic_DNA"/>
</dbReference>
<protein>
    <submittedName>
        <fullName evidence="1">Uncharacterized protein</fullName>
    </submittedName>
</protein>
<reference evidence="2" key="1">
    <citation type="journal article" date="2019" name="Int. J. Syst. Evol. Microbiol.">
        <title>The Global Catalogue of Microorganisms (GCM) 10K type strain sequencing project: providing services to taxonomists for standard genome sequencing and annotation.</title>
        <authorList>
            <consortium name="The Broad Institute Genomics Platform"/>
            <consortium name="The Broad Institute Genome Sequencing Center for Infectious Disease"/>
            <person name="Wu L."/>
            <person name="Ma J."/>
        </authorList>
    </citation>
    <scope>NUCLEOTIDE SEQUENCE [LARGE SCALE GENOMIC DNA]</scope>
    <source>
        <strain evidence="2">CCUG 53270</strain>
    </source>
</reference>
<gene>
    <name evidence="1" type="ORF">ACFQ4B_10985</name>
</gene>